<evidence type="ECO:0000259" key="1">
    <source>
        <dbReference type="Pfam" id="PF18922"/>
    </source>
</evidence>
<name>A0A7G5H4D0_9BACT</name>
<reference evidence="2 3" key="1">
    <citation type="submission" date="2020-07" db="EMBL/GenBank/DDBJ databases">
        <title>Spirosoma foliorum sp. nov., isolated from the leaves on the Nejang mountain Korea, Republic of.</title>
        <authorList>
            <person name="Ho H."/>
            <person name="Lee Y.-J."/>
            <person name="Nurcahyanto D.-A."/>
            <person name="Kim S.-G."/>
        </authorList>
    </citation>
    <scope>NUCLEOTIDE SEQUENCE [LARGE SCALE GENOMIC DNA]</scope>
    <source>
        <strain evidence="2 3">PL0136</strain>
    </source>
</reference>
<dbReference type="Pfam" id="PF18922">
    <property type="entry name" value="DUF5672"/>
    <property type="match status" value="1"/>
</dbReference>
<dbReference type="Proteomes" id="UP000515369">
    <property type="component" value="Chromosome"/>
</dbReference>
<dbReference type="AlphaFoldDB" id="A0A7G5H4D0"/>
<proteinExistence type="predicted"/>
<dbReference type="RefSeq" id="WP_182463345.1">
    <property type="nucleotide sequence ID" value="NZ_CP059732.1"/>
</dbReference>
<organism evidence="2 3">
    <name type="scientific">Spirosoma foliorum</name>
    <dbReference type="NCBI Taxonomy" id="2710596"/>
    <lineage>
        <taxon>Bacteria</taxon>
        <taxon>Pseudomonadati</taxon>
        <taxon>Bacteroidota</taxon>
        <taxon>Cytophagia</taxon>
        <taxon>Cytophagales</taxon>
        <taxon>Cytophagaceae</taxon>
        <taxon>Spirosoma</taxon>
    </lineage>
</organism>
<gene>
    <name evidence="2" type="ORF">H3H32_14275</name>
</gene>
<keyword evidence="3" id="KW-1185">Reference proteome</keyword>
<dbReference type="InterPro" id="IPR043729">
    <property type="entry name" value="DUF5672"/>
</dbReference>
<dbReference type="KEGG" id="sfol:H3H32_14275"/>
<feature type="domain" description="DUF5672" evidence="1">
    <location>
        <begin position="60"/>
        <end position="254"/>
    </location>
</feature>
<protein>
    <recommendedName>
        <fullName evidence="1">DUF5672 domain-containing protein</fullName>
    </recommendedName>
</protein>
<sequence>MKSSNKVSVNVVLPIYKPQLTDYERISLTQCLRVLGNYPIWLATPHSLDISAYRELEPSLQARTFDESYFTDIQGYNRLMLSADFYQAFDDQEYLLIYQLDAFVFQDDLAYWCQQNYDYIGAPWLRDRDFTGIGDYIWFSIKQQIATWFNLKKEDGITPREIINLNGVGCGGFSLRRVPAMLRCLEPFKDKIAEYNRIDLHHYHEDVFWGIEVNRHWPRLRIPKYRKALHFAIEFFPKWAVEHYNQGRLPFGCHAWNIHGTEYWRPIFAQYGYKI</sequence>
<evidence type="ECO:0000313" key="3">
    <source>
        <dbReference type="Proteomes" id="UP000515369"/>
    </source>
</evidence>
<evidence type="ECO:0000313" key="2">
    <source>
        <dbReference type="EMBL" id="QMW05972.1"/>
    </source>
</evidence>
<accession>A0A7G5H4D0</accession>
<dbReference type="EMBL" id="CP059732">
    <property type="protein sequence ID" value="QMW05972.1"/>
    <property type="molecule type" value="Genomic_DNA"/>
</dbReference>